<keyword evidence="1 3" id="KW-0547">Nucleotide-binding</keyword>
<dbReference type="Gene3D" id="3.20.70.20">
    <property type="match status" value="1"/>
</dbReference>
<reference evidence="5" key="2">
    <citation type="submission" date="2021-04" db="EMBL/GenBank/DDBJ databases">
        <authorList>
            <person name="Gilroy R."/>
        </authorList>
    </citation>
    <scope>NUCLEOTIDE SEQUENCE</scope>
    <source>
        <strain evidence="5">USAMLcec3-2134</strain>
    </source>
</reference>
<evidence type="ECO:0000256" key="3">
    <source>
        <dbReference type="PROSITE-ProRule" id="PRU00492"/>
    </source>
</evidence>
<dbReference type="GO" id="GO:0004748">
    <property type="term" value="F:ribonucleoside-diphosphate reductase activity, thioredoxin disulfide as acceptor"/>
    <property type="evidence" value="ECO:0007669"/>
    <property type="project" value="TreeGrafter"/>
</dbReference>
<dbReference type="NCBIfam" id="NF006732">
    <property type="entry name" value="PRK09263.1"/>
    <property type="match status" value="1"/>
</dbReference>
<evidence type="ECO:0000313" key="6">
    <source>
        <dbReference type="Proteomes" id="UP000886883"/>
    </source>
</evidence>
<organism evidence="5 6">
    <name type="scientific">Candidatus Eisenbergiella merdigallinarum</name>
    <dbReference type="NCBI Taxonomy" id="2838552"/>
    <lineage>
        <taxon>Bacteria</taxon>
        <taxon>Bacillati</taxon>
        <taxon>Bacillota</taxon>
        <taxon>Clostridia</taxon>
        <taxon>Lachnospirales</taxon>
        <taxon>Lachnospiraceae</taxon>
        <taxon>Eisenbergiella</taxon>
    </lineage>
</organism>
<name>A0A9D2MRS9_9FIRM</name>
<dbReference type="EMBL" id="DWXE01000040">
    <property type="protein sequence ID" value="HJB91813.1"/>
    <property type="molecule type" value="Genomic_DNA"/>
</dbReference>
<feature type="domain" description="ATP-cone" evidence="4">
    <location>
        <begin position="1"/>
        <end position="93"/>
    </location>
</feature>
<evidence type="ECO:0000313" key="5">
    <source>
        <dbReference type="EMBL" id="HJB91813.1"/>
    </source>
</evidence>
<dbReference type="PANTHER" id="PTHR21075">
    <property type="entry name" value="ANAEROBIC RIBONUCLEOSIDE-TRIPHOSPHATE REDUCTASE"/>
    <property type="match status" value="1"/>
</dbReference>
<dbReference type="EC" id="1.17.4.2" evidence="5"/>
<dbReference type="SUPFAM" id="SSF51998">
    <property type="entry name" value="PFL-like glycyl radical enzymes"/>
    <property type="match status" value="1"/>
</dbReference>
<keyword evidence="5" id="KW-0560">Oxidoreductase</keyword>
<dbReference type="GO" id="GO:0009265">
    <property type="term" value="P:2'-deoxyribonucleotide biosynthetic process"/>
    <property type="evidence" value="ECO:0007669"/>
    <property type="project" value="TreeGrafter"/>
</dbReference>
<accession>A0A9D2MRS9</accession>
<keyword evidence="2 3" id="KW-0067">ATP-binding</keyword>
<dbReference type="GO" id="GO:0006260">
    <property type="term" value="P:DNA replication"/>
    <property type="evidence" value="ECO:0007669"/>
    <property type="project" value="InterPro"/>
</dbReference>
<dbReference type="InterPro" id="IPR005144">
    <property type="entry name" value="ATP-cone_dom"/>
</dbReference>
<dbReference type="PROSITE" id="PS51161">
    <property type="entry name" value="ATP_CONE"/>
    <property type="match status" value="1"/>
</dbReference>
<dbReference type="InterPro" id="IPR012833">
    <property type="entry name" value="NrdD"/>
</dbReference>
<dbReference type="GO" id="GO:0005524">
    <property type="term" value="F:ATP binding"/>
    <property type="evidence" value="ECO:0007669"/>
    <property type="project" value="UniProtKB-UniRule"/>
</dbReference>
<gene>
    <name evidence="5" type="primary">nrdD</name>
    <name evidence="5" type="ORF">H9763_10190</name>
</gene>
<proteinExistence type="predicted"/>
<dbReference type="PANTHER" id="PTHR21075:SF0">
    <property type="entry name" value="ANAEROBIC RIBONUCLEOSIDE-TRIPHOSPHATE REDUCTASE"/>
    <property type="match status" value="1"/>
</dbReference>
<comment type="caution">
    <text evidence="5">The sequence shown here is derived from an EMBL/GenBank/DDBJ whole genome shotgun (WGS) entry which is preliminary data.</text>
</comment>
<dbReference type="AlphaFoldDB" id="A0A9D2MRS9"/>
<dbReference type="Proteomes" id="UP000886883">
    <property type="component" value="Unassembled WGS sequence"/>
</dbReference>
<sequence>MNIIKRNGSEMTFDVNKIVAAITKANASAQAPSLTTEQINDIADYVEYKCRKMNRAVSVEEIQDMVENQIMATGAFELARNYVRYRYQRTLVRKANTTDNRILSLIECNNEEVKQENSNKNPTVNSVQRDYMAGEVSKDLTQRLLLPPDIVEADKQGIIHFHDSDYFAQHMHNCDLVNLEDMLQNGTVISETRIEKPHSFSTACNIATQIIAQVASNQYGGQSISLAHLAPFVQISRDKIRAEVLEEIRQLGAQASPEQISEIVEKRLHREINKGVQTIQYQVITLMTTNGQAPFLTVFMYLNEAKNEQEKKDLALIIEETLKQRYQGVKNEAGVWVTPAFPKLIYVLEEDNVSEGSEYFYLTELAAKCTAKRLVPDYISEKKMKELKEGNCFPVMGCRSALSPWKDENGNYQFYGRFNQGVVTINLVDVALSSNRDMEKFWKIFDERLDLCYRALMYRHNRLKGTLSDAAPILWQFGALARLKKGETIDRLLYGGYSTISLGYAGLYECVRYMTGKSHTDPEATPFALDVMKYMNAACDRWKAETNIAFSIYGSPIESTTYKFAKCLQKRFGIVEGVTDKNYITNSYHVHVTEPIDAFSKLKFESQFQALSTGGAVSYVEVPNMQDNIPAVLQVIRFIYDNIMYAELNTKSDFCQVCGYSGEIQVVEDEHGKLVWECPGCGNRDQDKMNVARRTCGYIGTQFWNQGRTQEIRERVLHL</sequence>
<dbReference type="GO" id="GO:0008998">
    <property type="term" value="F:ribonucleoside-triphosphate reductase (thioredoxin) activity"/>
    <property type="evidence" value="ECO:0007669"/>
    <property type="project" value="UniProtKB-EC"/>
</dbReference>
<dbReference type="NCBIfam" id="TIGR02487">
    <property type="entry name" value="NrdD"/>
    <property type="match status" value="1"/>
</dbReference>
<evidence type="ECO:0000256" key="1">
    <source>
        <dbReference type="ARBA" id="ARBA00022741"/>
    </source>
</evidence>
<evidence type="ECO:0000259" key="4">
    <source>
        <dbReference type="PROSITE" id="PS51161"/>
    </source>
</evidence>
<evidence type="ECO:0000256" key="2">
    <source>
        <dbReference type="ARBA" id="ARBA00022840"/>
    </source>
</evidence>
<dbReference type="Pfam" id="PF03477">
    <property type="entry name" value="ATP-cone"/>
    <property type="match status" value="1"/>
</dbReference>
<reference evidence="5" key="1">
    <citation type="journal article" date="2021" name="PeerJ">
        <title>Extensive microbial diversity within the chicken gut microbiome revealed by metagenomics and culture.</title>
        <authorList>
            <person name="Gilroy R."/>
            <person name="Ravi A."/>
            <person name="Getino M."/>
            <person name="Pursley I."/>
            <person name="Horton D.L."/>
            <person name="Alikhan N.F."/>
            <person name="Baker D."/>
            <person name="Gharbi K."/>
            <person name="Hall N."/>
            <person name="Watson M."/>
            <person name="Adriaenssens E.M."/>
            <person name="Foster-Nyarko E."/>
            <person name="Jarju S."/>
            <person name="Secka A."/>
            <person name="Antonio M."/>
            <person name="Oren A."/>
            <person name="Chaudhuri R.R."/>
            <person name="La Ragione R."/>
            <person name="Hildebrand F."/>
            <person name="Pallen M.J."/>
        </authorList>
    </citation>
    <scope>NUCLEOTIDE SEQUENCE</scope>
    <source>
        <strain evidence="5">USAMLcec3-2134</strain>
    </source>
</reference>
<protein>
    <submittedName>
        <fullName evidence="5">Anaerobic ribonucleoside-triphosphate reductase</fullName>
        <ecNumber evidence="5">1.17.4.2</ecNumber>
    </submittedName>
</protein>
<dbReference type="GO" id="GO:0031250">
    <property type="term" value="C:anaerobic ribonucleoside-triphosphate reductase complex"/>
    <property type="evidence" value="ECO:0007669"/>
    <property type="project" value="TreeGrafter"/>
</dbReference>
<dbReference type="Pfam" id="PF13597">
    <property type="entry name" value="NRDD"/>
    <property type="match status" value="1"/>
</dbReference>